<dbReference type="Pfam" id="PF00126">
    <property type="entry name" value="HTH_1"/>
    <property type="match status" value="1"/>
</dbReference>
<dbReference type="AlphaFoldDB" id="A0AA37VT43"/>
<dbReference type="InterPro" id="IPR000847">
    <property type="entry name" value="LysR_HTH_N"/>
</dbReference>
<dbReference type="GO" id="GO:0003677">
    <property type="term" value="F:DNA binding"/>
    <property type="evidence" value="ECO:0007669"/>
    <property type="project" value="UniProtKB-KW"/>
</dbReference>
<keyword evidence="7" id="KW-1185">Reference proteome</keyword>
<gene>
    <name evidence="6" type="ORF">GCM10007895_03570</name>
</gene>
<dbReference type="PROSITE" id="PS50931">
    <property type="entry name" value="HTH_LYSR"/>
    <property type="match status" value="1"/>
</dbReference>
<evidence type="ECO:0000256" key="3">
    <source>
        <dbReference type="ARBA" id="ARBA00023125"/>
    </source>
</evidence>
<dbReference type="GO" id="GO:0032993">
    <property type="term" value="C:protein-DNA complex"/>
    <property type="evidence" value="ECO:0007669"/>
    <property type="project" value="TreeGrafter"/>
</dbReference>
<dbReference type="CDD" id="cd08411">
    <property type="entry name" value="PBP2_OxyR"/>
    <property type="match status" value="1"/>
</dbReference>
<dbReference type="InterPro" id="IPR036390">
    <property type="entry name" value="WH_DNA-bd_sf"/>
</dbReference>
<evidence type="ECO:0000256" key="4">
    <source>
        <dbReference type="ARBA" id="ARBA00023163"/>
    </source>
</evidence>
<dbReference type="PRINTS" id="PR00039">
    <property type="entry name" value="HTHLYSR"/>
</dbReference>
<dbReference type="SUPFAM" id="SSF46785">
    <property type="entry name" value="Winged helix' DNA-binding domain"/>
    <property type="match status" value="1"/>
</dbReference>
<reference evidence="6" key="2">
    <citation type="submission" date="2023-01" db="EMBL/GenBank/DDBJ databases">
        <title>Draft genome sequence of Paraferrimonas sedimenticola strain NBRC 101628.</title>
        <authorList>
            <person name="Sun Q."/>
            <person name="Mori K."/>
        </authorList>
    </citation>
    <scope>NUCLEOTIDE SEQUENCE</scope>
    <source>
        <strain evidence="6">NBRC 101628</strain>
    </source>
</reference>
<dbReference type="Gene3D" id="1.10.10.10">
    <property type="entry name" value="Winged helix-like DNA-binding domain superfamily/Winged helix DNA-binding domain"/>
    <property type="match status" value="1"/>
</dbReference>
<feature type="domain" description="HTH lysR-type" evidence="5">
    <location>
        <begin position="2"/>
        <end position="59"/>
    </location>
</feature>
<comment type="caution">
    <text evidence="6">The sequence shown here is derived from an EMBL/GenBank/DDBJ whole genome shotgun (WGS) entry which is preliminary data.</text>
</comment>
<dbReference type="FunFam" id="1.10.10.10:FF:000001">
    <property type="entry name" value="LysR family transcriptional regulator"/>
    <property type="match status" value="1"/>
</dbReference>
<accession>A0AA37VT43</accession>
<dbReference type="PANTHER" id="PTHR30346:SF10">
    <property type="entry name" value="TRANSCRIPTIONAL REGULATOR OF OXIDATIVE STRESS OXYR"/>
    <property type="match status" value="1"/>
</dbReference>
<keyword evidence="3" id="KW-0238">DNA-binding</keyword>
<reference evidence="6" key="1">
    <citation type="journal article" date="2014" name="Int. J. Syst. Evol. Microbiol.">
        <title>Complete genome sequence of Corynebacterium casei LMG S-19264T (=DSM 44701T), isolated from a smear-ripened cheese.</title>
        <authorList>
            <consortium name="US DOE Joint Genome Institute (JGI-PGF)"/>
            <person name="Walter F."/>
            <person name="Albersmeier A."/>
            <person name="Kalinowski J."/>
            <person name="Ruckert C."/>
        </authorList>
    </citation>
    <scope>NUCLEOTIDE SEQUENCE</scope>
    <source>
        <strain evidence="6">NBRC 101628</strain>
    </source>
</reference>
<dbReference type="Proteomes" id="UP001161422">
    <property type="component" value="Unassembled WGS sequence"/>
</dbReference>
<evidence type="ECO:0000256" key="2">
    <source>
        <dbReference type="ARBA" id="ARBA00023015"/>
    </source>
</evidence>
<dbReference type="InterPro" id="IPR036388">
    <property type="entry name" value="WH-like_DNA-bd_sf"/>
</dbReference>
<comment type="similarity">
    <text evidence="1">Belongs to the LysR transcriptional regulatory family.</text>
</comment>
<dbReference type="RefSeq" id="WP_095505917.1">
    <property type="nucleotide sequence ID" value="NZ_BSNC01000001.1"/>
</dbReference>
<evidence type="ECO:0000259" key="5">
    <source>
        <dbReference type="PROSITE" id="PS50931"/>
    </source>
</evidence>
<dbReference type="Pfam" id="PF03466">
    <property type="entry name" value="LysR_substrate"/>
    <property type="match status" value="1"/>
</dbReference>
<dbReference type="EMBL" id="BSNC01000001">
    <property type="protein sequence ID" value="GLP95051.1"/>
    <property type="molecule type" value="Genomic_DNA"/>
</dbReference>
<dbReference type="InterPro" id="IPR005119">
    <property type="entry name" value="LysR_subst-bd"/>
</dbReference>
<keyword evidence="4" id="KW-0804">Transcription</keyword>
<dbReference type="SUPFAM" id="SSF53850">
    <property type="entry name" value="Periplasmic binding protein-like II"/>
    <property type="match status" value="1"/>
</dbReference>
<name>A0AA37VT43_9GAMM</name>
<proteinExistence type="inferred from homology"/>
<keyword evidence="2" id="KW-0805">Transcription regulation</keyword>
<evidence type="ECO:0000313" key="7">
    <source>
        <dbReference type="Proteomes" id="UP001161422"/>
    </source>
</evidence>
<evidence type="ECO:0000313" key="6">
    <source>
        <dbReference type="EMBL" id="GLP95051.1"/>
    </source>
</evidence>
<sequence>MITLKQLNYALAVAKTRHFKKAAEVCHVSQSALSTGVAELENQLGCQLFERDNKQVLVTPIGERLLEQAQTIRLQVDDLMLTAKAHKDPLAMPMSLGVIPTIGPYLLPRVLAELQSQYPQLQLTLEEGQSATLLERVRDGLLDCAVLALPYDTQGLHCFEFWEENFVVLSHASHPLANQAQVSSKQLSEHTLLLLQDGHCLKDHALAACHLVEQAPQHSLAATSLATLVELVAGDFGVTLIPEMSLPALQRQAPGLSAIPLDEPGPHRKLAFICRLNYAGVDNIQRLIKLFTGQLNQGVSCVA</sequence>
<dbReference type="GO" id="GO:0003700">
    <property type="term" value="F:DNA-binding transcription factor activity"/>
    <property type="evidence" value="ECO:0007669"/>
    <property type="project" value="InterPro"/>
</dbReference>
<organism evidence="6 7">
    <name type="scientific">Paraferrimonas sedimenticola</name>
    <dbReference type="NCBI Taxonomy" id="375674"/>
    <lineage>
        <taxon>Bacteria</taxon>
        <taxon>Pseudomonadati</taxon>
        <taxon>Pseudomonadota</taxon>
        <taxon>Gammaproteobacteria</taxon>
        <taxon>Alteromonadales</taxon>
        <taxon>Ferrimonadaceae</taxon>
        <taxon>Paraferrimonas</taxon>
    </lineage>
</organism>
<evidence type="ECO:0000256" key="1">
    <source>
        <dbReference type="ARBA" id="ARBA00009437"/>
    </source>
</evidence>
<dbReference type="Gene3D" id="3.40.190.10">
    <property type="entry name" value="Periplasmic binding protein-like II"/>
    <property type="match status" value="2"/>
</dbReference>
<dbReference type="PANTHER" id="PTHR30346">
    <property type="entry name" value="TRANSCRIPTIONAL DUAL REGULATOR HCAR-RELATED"/>
    <property type="match status" value="1"/>
</dbReference>
<protein>
    <submittedName>
        <fullName evidence="6">Transcriptional regulator</fullName>
    </submittedName>
</protein>